<protein>
    <recommendedName>
        <fullName evidence="3">NADH-ubiquinone oxidoreductase chain 4L</fullName>
    </recommendedName>
    <alternativeName>
        <fullName evidence="9">NADH dehydrogenase subunit 4L</fullName>
    </alternativeName>
</protein>
<keyword evidence="7" id="KW-0520">NAD</keyword>
<dbReference type="EMBL" id="MF946562">
    <property type="protein sequence ID" value="ATL63086.1"/>
    <property type="molecule type" value="Genomic_DNA"/>
</dbReference>
<sequence length="95" mass="11294">MNMYIYFMAFMYLSGLFIFLFFFKHFLYILLSLEFMMLSIFWLMYYIFSFMSMNTFFSMIYLTMAVCEGVLGLSVMVLLIRSSGNDGVLSLSSLW</sequence>
<comment type="subcellular location">
    <subcellularLocation>
        <location evidence="1">Membrane</location>
        <topology evidence="1">Multi-pass membrane protein</topology>
    </subcellularLocation>
</comment>
<feature type="transmembrane region" description="Helical" evidence="11">
    <location>
        <begin position="60"/>
        <end position="80"/>
    </location>
</feature>
<feature type="transmembrane region" description="Helical" evidence="11">
    <location>
        <begin position="28"/>
        <end position="48"/>
    </location>
</feature>
<keyword evidence="5" id="KW-1278">Translocase</keyword>
<gene>
    <name evidence="12" type="primary">ND4L</name>
</gene>
<feature type="transmembrane region" description="Helical" evidence="11">
    <location>
        <begin position="6"/>
        <end position="23"/>
    </location>
</feature>
<proteinExistence type="inferred from homology"/>
<evidence type="ECO:0000256" key="4">
    <source>
        <dbReference type="ARBA" id="ARBA00022692"/>
    </source>
</evidence>
<evidence type="ECO:0000313" key="12">
    <source>
        <dbReference type="EMBL" id="ATL63086.1"/>
    </source>
</evidence>
<comment type="similarity">
    <text evidence="2">Belongs to the complex I subunit 4L family.</text>
</comment>
<evidence type="ECO:0000256" key="3">
    <source>
        <dbReference type="ARBA" id="ARBA00016612"/>
    </source>
</evidence>
<evidence type="ECO:0000256" key="10">
    <source>
        <dbReference type="ARBA" id="ARBA00049551"/>
    </source>
</evidence>
<reference evidence="12" key="1">
    <citation type="journal article" date="2017" name="Mitochondrial DNA Part B Resour">
        <title>Mitochondrial genome of Taiwania circumdata (Coleoptera: Chrysomelidae: Cassidinae) and phylogenetic analysis.</title>
        <authorList>
            <person name="Yang X.-Z."/>
            <person name="Li X.-P."/>
            <person name="Wen C.-L."/>
            <person name="Jia C.-L."/>
            <person name="Zhang L."/>
            <person name="Yuan M.-L."/>
        </authorList>
    </citation>
    <scope>NUCLEOTIDE SEQUENCE</scope>
</reference>
<evidence type="ECO:0000256" key="8">
    <source>
        <dbReference type="ARBA" id="ARBA00023136"/>
    </source>
</evidence>
<evidence type="ECO:0000256" key="7">
    <source>
        <dbReference type="ARBA" id="ARBA00023027"/>
    </source>
</evidence>
<evidence type="ECO:0000256" key="2">
    <source>
        <dbReference type="ARBA" id="ARBA00010519"/>
    </source>
</evidence>
<evidence type="ECO:0000256" key="5">
    <source>
        <dbReference type="ARBA" id="ARBA00022967"/>
    </source>
</evidence>
<keyword evidence="4 11" id="KW-0812">Transmembrane</keyword>
<dbReference type="GO" id="GO:0016020">
    <property type="term" value="C:membrane"/>
    <property type="evidence" value="ECO:0007669"/>
    <property type="project" value="UniProtKB-SubCell"/>
</dbReference>
<dbReference type="Gene3D" id="1.10.287.3510">
    <property type="match status" value="1"/>
</dbReference>
<evidence type="ECO:0000256" key="9">
    <source>
        <dbReference type="ARBA" id="ARBA00031586"/>
    </source>
</evidence>
<evidence type="ECO:0000256" key="1">
    <source>
        <dbReference type="ARBA" id="ARBA00004141"/>
    </source>
</evidence>
<accession>A0A343L7R0</accession>
<geneLocation type="mitochondrion" evidence="12"/>
<dbReference type="AlphaFoldDB" id="A0A343L7R0"/>
<evidence type="ECO:0000256" key="11">
    <source>
        <dbReference type="SAM" id="Phobius"/>
    </source>
</evidence>
<organism evidence="12">
    <name type="scientific">Cassida circumdata</name>
    <dbReference type="NCBI Taxonomy" id="111203"/>
    <lineage>
        <taxon>Eukaryota</taxon>
        <taxon>Metazoa</taxon>
        <taxon>Ecdysozoa</taxon>
        <taxon>Arthropoda</taxon>
        <taxon>Hexapoda</taxon>
        <taxon>Insecta</taxon>
        <taxon>Pterygota</taxon>
        <taxon>Neoptera</taxon>
        <taxon>Endopterygota</taxon>
        <taxon>Coleoptera</taxon>
        <taxon>Polyphaga</taxon>
        <taxon>Cucujiformia</taxon>
        <taxon>Chrysomeloidea</taxon>
        <taxon>Chrysomelidae</taxon>
        <taxon>Cassidinae</taxon>
        <taxon>Cassida</taxon>
    </lineage>
</organism>
<keyword evidence="12" id="KW-0496">Mitochondrion</keyword>
<comment type="catalytic activity">
    <reaction evidence="10">
        <text>a ubiquinone + NADH + 5 H(+)(in) = a ubiquinol + NAD(+) + 4 H(+)(out)</text>
        <dbReference type="Rhea" id="RHEA:29091"/>
        <dbReference type="Rhea" id="RHEA-COMP:9565"/>
        <dbReference type="Rhea" id="RHEA-COMP:9566"/>
        <dbReference type="ChEBI" id="CHEBI:15378"/>
        <dbReference type="ChEBI" id="CHEBI:16389"/>
        <dbReference type="ChEBI" id="CHEBI:17976"/>
        <dbReference type="ChEBI" id="CHEBI:57540"/>
        <dbReference type="ChEBI" id="CHEBI:57945"/>
        <dbReference type="EC" id="7.1.1.2"/>
    </reaction>
</comment>
<evidence type="ECO:0000256" key="6">
    <source>
        <dbReference type="ARBA" id="ARBA00022989"/>
    </source>
</evidence>
<name>A0A343L7R0_9CUCU</name>
<dbReference type="Pfam" id="PF00420">
    <property type="entry name" value="Oxidored_q2"/>
    <property type="match status" value="1"/>
</dbReference>
<dbReference type="InterPro" id="IPR039428">
    <property type="entry name" value="NUOK/Mnh_C1-like"/>
</dbReference>
<keyword evidence="6 11" id="KW-1133">Transmembrane helix</keyword>
<keyword evidence="8 11" id="KW-0472">Membrane</keyword>
<dbReference type="GO" id="GO:0008137">
    <property type="term" value="F:NADH dehydrogenase (ubiquinone) activity"/>
    <property type="evidence" value="ECO:0007669"/>
    <property type="project" value="UniProtKB-EC"/>
</dbReference>